<name>A0A8S1NID2_9CILI</name>
<keyword evidence="2" id="KW-0472">Membrane</keyword>
<evidence type="ECO:0000256" key="2">
    <source>
        <dbReference type="SAM" id="Phobius"/>
    </source>
</evidence>
<gene>
    <name evidence="3" type="ORF">PSON_ATCC_30995.1.T0590108</name>
</gene>
<feature type="compositionally biased region" description="Basic and acidic residues" evidence="1">
    <location>
        <begin position="61"/>
        <end position="77"/>
    </location>
</feature>
<evidence type="ECO:0000313" key="4">
    <source>
        <dbReference type="Proteomes" id="UP000692954"/>
    </source>
</evidence>
<feature type="compositionally biased region" description="Polar residues" evidence="1">
    <location>
        <begin position="80"/>
        <end position="90"/>
    </location>
</feature>
<evidence type="ECO:0000256" key="1">
    <source>
        <dbReference type="SAM" id="MobiDB-lite"/>
    </source>
</evidence>
<evidence type="ECO:0000313" key="3">
    <source>
        <dbReference type="EMBL" id="CAD8092528.1"/>
    </source>
</evidence>
<dbReference type="EMBL" id="CAJJDN010000059">
    <property type="protein sequence ID" value="CAD8092528.1"/>
    <property type="molecule type" value="Genomic_DNA"/>
</dbReference>
<proteinExistence type="predicted"/>
<evidence type="ECO:0008006" key="5">
    <source>
        <dbReference type="Google" id="ProtNLM"/>
    </source>
</evidence>
<keyword evidence="2" id="KW-1133">Transmembrane helix</keyword>
<reference evidence="3" key="1">
    <citation type="submission" date="2021-01" db="EMBL/GenBank/DDBJ databases">
        <authorList>
            <consortium name="Genoscope - CEA"/>
            <person name="William W."/>
        </authorList>
    </citation>
    <scope>NUCLEOTIDE SEQUENCE</scope>
</reference>
<sequence length="131" mass="15203">MQSTQTQIFFGVAISCAFLLYSIAKQKSANKGTNKKKFRKTSEYNTFRTKQCQSPSATQNLKEETKNQRSEQQDKKINFMLQNKKQQPSIHNEKPQDVQPKDNSHILNQINDDEDQLFFKLGFRLLNSVKG</sequence>
<feature type="compositionally biased region" description="Polar residues" evidence="1">
    <location>
        <begin position="43"/>
        <end position="60"/>
    </location>
</feature>
<feature type="compositionally biased region" description="Basic and acidic residues" evidence="1">
    <location>
        <begin position="91"/>
        <end position="104"/>
    </location>
</feature>
<dbReference type="Proteomes" id="UP000692954">
    <property type="component" value="Unassembled WGS sequence"/>
</dbReference>
<organism evidence="3 4">
    <name type="scientific">Paramecium sonneborni</name>
    <dbReference type="NCBI Taxonomy" id="65129"/>
    <lineage>
        <taxon>Eukaryota</taxon>
        <taxon>Sar</taxon>
        <taxon>Alveolata</taxon>
        <taxon>Ciliophora</taxon>
        <taxon>Intramacronucleata</taxon>
        <taxon>Oligohymenophorea</taxon>
        <taxon>Peniculida</taxon>
        <taxon>Parameciidae</taxon>
        <taxon>Paramecium</taxon>
    </lineage>
</organism>
<protein>
    <recommendedName>
        <fullName evidence="5">Transmembrane protein</fullName>
    </recommendedName>
</protein>
<dbReference type="AlphaFoldDB" id="A0A8S1NID2"/>
<keyword evidence="4" id="KW-1185">Reference proteome</keyword>
<feature type="region of interest" description="Disordered" evidence="1">
    <location>
        <begin position="28"/>
        <end position="107"/>
    </location>
</feature>
<feature type="transmembrane region" description="Helical" evidence="2">
    <location>
        <begin position="6"/>
        <end position="24"/>
    </location>
</feature>
<keyword evidence="2" id="KW-0812">Transmembrane</keyword>
<comment type="caution">
    <text evidence="3">The sequence shown here is derived from an EMBL/GenBank/DDBJ whole genome shotgun (WGS) entry which is preliminary data.</text>
</comment>
<accession>A0A8S1NID2</accession>
<dbReference type="OrthoDB" id="308467at2759"/>